<dbReference type="InterPro" id="IPR031168">
    <property type="entry name" value="G_TrmE"/>
</dbReference>
<feature type="binding site" evidence="7">
    <location>
        <position position="255"/>
    </location>
    <ligand>
        <name>K(+)</name>
        <dbReference type="ChEBI" id="CHEBI:29103"/>
    </ligand>
</feature>
<dbReference type="Pfam" id="PF10396">
    <property type="entry name" value="TrmE_N"/>
    <property type="match status" value="1"/>
</dbReference>
<dbReference type="InterPro" id="IPR027368">
    <property type="entry name" value="MnmE_dom2"/>
</dbReference>
<evidence type="ECO:0000256" key="7">
    <source>
        <dbReference type="HAMAP-Rule" id="MF_00379"/>
    </source>
</evidence>
<dbReference type="EMBL" id="FOZG01000002">
    <property type="protein sequence ID" value="SFS04986.1"/>
    <property type="molecule type" value="Genomic_DNA"/>
</dbReference>
<comment type="subcellular location">
    <subcellularLocation>
        <location evidence="7">Cytoplasm</location>
    </subcellularLocation>
</comment>
<keyword evidence="6 7" id="KW-0342">GTP-binding</keyword>
<comment type="cofactor">
    <cofactor evidence="7">
        <name>K(+)</name>
        <dbReference type="ChEBI" id="CHEBI:29103"/>
    </cofactor>
    <text evidence="7">Binds 1 potassium ion per subunit.</text>
</comment>
<comment type="similarity">
    <text evidence="1 7">Belongs to the TRAFAC class TrmE-Era-EngA-EngB-Septin-like GTPase superfamily. TrmE GTPase family.</text>
</comment>
<dbReference type="STRING" id="1166337.SAMN05192580_3030"/>
<evidence type="ECO:0000313" key="9">
    <source>
        <dbReference type="EMBL" id="SFS04986.1"/>
    </source>
</evidence>
<dbReference type="GO" id="GO:0046872">
    <property type="term" value="F:metal ion binding"/>
    <property type="evidence" value="ECO:0007669"/>
    <property type="project" value="UniProtKB-KW"/>
</dbReference>
<feature type="binding site" evidence="7">
    <location>
        <position position="261"/>
    </location>
    <ligand>
        <name>Mg(2+)</name>
        <dbReference type="ChEBI" id="CHEBI:18420"/>
    </ligand>
</feature>
<feature type="binding site" evidence="7">
    <location>
        <begin position="280"/>
        <end position="283"/>
    </location>
    <ligand>
        <name>GTP</name>
        <dbReference type="ChEBI" id="CHEBI:37565"/>
    </ligand>
</feature>
<evidence type="ECO:0000259" key="8">
    <source>
        <dbReference type="PROSITE" id="PS51709"/>
    </source>
</evidence>
<comment type="caution">
    <text evidence="7">Lacks conserved residue(s) required for the propagation of feature annotation.</text>
</comment>
<dbReference type="InterPro" id="IPR004520">
    <property type="entry name" value="GTPase_MnmE"/>
</dbReference>
<dbReference type="PANTHER" id="PTHR42714:SF2">
    <property type="entry name" value="TRNA MODIFICATION GTPASE GTPBP3, MITOCHONDRIAL"/>
    <property type="match status" value="1"/>
</dbReference>
<dbReference type="CDD" id="cd04164">
    <property type="entry name" value="trmE"/>
    <property type="match status" value="1"/>
</dbReference>
<dbReference type="AlphaFoldDB" id="A0A1I6LNB7"/>
<keyword evidence="10" id="KW-1185">Reference proteome</keyword>
<dbReference type="PANTHER" id="PTHR42714">
    <property type="entry name" value="TRNA MODIFICATION GTPASE GTPBP3"/>
    <property type="match status" value="1"/>
</dbReference>
<keyword evidence="7" id="KW-0479">Metal-binding</keyword>
<feature type="binding site" evidence="7">
    <location>
        <position position="132"/>
    </location>
    <ligand>
        <name>(6S)-5-formyl-5,6,7,8-tetrahydrofolate</name>
        <dbReference type="ChEBI" id="CHEBI:57457"/>
    </ligand>
</feature>
<dbReference type="Proteomes" id="UP000198824">
    <property type="component" value="Unassembled WGS sequence"/>
</dbReference>
<feature type="binding site" evidence="7">
    <location>
        <position position="257"/>
    </location>
    <ligand>
        <name>K(+)</name>
        <dbReference type="ChEBI" id="CHEBI:29103"/>
    </ligand>
</feature>
<evidence type="ECO:0000256" key="2">
    <source>
        <dbReference type="ARBA" id="ARBA00022694"/>
    </source>
</evidence>
<dbReference type="GO" id="GO:0030488">
    <property type="term" value="P:tRNA methylation"/>
    <property type="evidence" value="ECO:0007669"/>
    <property type="project" value="TreeGrafter"/>
</dbReference>
<feature type="binding site" evidence="7">
    <location>
        <position position="240"/>
    </location>
    <ligand>
        <name>Mg(2+)</name>
        <dbReference type="ChEBI" id="CHEBI:18420"/>
    </ligand>
</feature>
<dbReference type="Gene3D" id="1.20.120.430">
    <property type="entry name" value="tRNA modification GTPase MnmE domain 2"/>
    <property type="match status" value="1"/>
</dbReference>
<dbReference type="InterPro" id="IPR027417">
    <property type="entry name" value="P-loop_NTPase"/>
</dbReference>
<sequence length="440" mass="46181">MASIVRPDGQSSQSVSGDTIFALSSGALPAGIAVVRMSGPQAGEALRHLAGALPEPRRASLRTLRDEGDALDRALILWLPGPGTATGEDMAELHLHGGRAVVAAVETALERQPKLRRAEAGEFTRRALYNDRLDLTAAEGLADLLEAETEIQRRVALAASEGGLAREVARWRDKLLGAAALVEAGIDLAAEDEAADVNLPLEAVGALTVEMEAALARPPAERLRDGIRVVLAGPVNAGKSSLLNALAGRDAAIATPVAGTTRDVLEVPLAIGGIPFLLFDTAGLRTSGDPVEAIGVERARAAMLAADILVWLDDEPAPEQHEGAIHIWPRCDLPDRAGSRNGRLAVSALTGAGLEDLRNLLVTRARDLLPREGESALNLRQRSAIAAAVGELRHALAQAADELLFAEHVRSALVRLEQVGGGGGIEDLLDTVFNRFCVGK</sequence>
<dbReference type="InterPro" id="IPR025867">
    <property type="entry name" value="MnmE_helical"/>
</dbReference>
<evidence type="ECO:0000256" key="6">
    <source>
        <dbReference type="ARBA" id="ARBA00023134"/>
    </source>
</evidence>
<dbReference type="GO" id="GO:0005525">
    <property type="term" value="F:GTP binding"/>
    <property type="evidence" value="ECO:0007669"/>
    <property type="project" value="UniProtKB-UniRule"/>
</dbReference>
<accession>A0A1I6LNB7</accession>
<dbReference type="InterPro" id="IPR005225">
    <property type="entry name" value="Small_GTP-bd"/>
</dbReference>
<evidence type="ECO:0000256" key="1">
    <source>
        <dbReference type="ARBA" id="ARBA00011043"/>
    </source>
</evidence>
<dbReference type="SUPFAM" id="SSF52540">
    <property type="entry name" value="P-loop containing nucleoside triphosphate hydrolases"/>
    <property type="match status" value="1"/>
</dbReference>
<dbReference type="InterPro" id="IPR018948">
    <property type="entry name" value="GTP-bd_TrmE_N"/>
</dbReference>
<dbReference type="GO" id="GO:0005737">
    <property type="term" value="C:cytoplasm"/>
    <property type="evidence" value="ECO:0007669"/>
    <property type="project" value="UniProtKB-SubCell"/>
</dbReference>
<feature type="binding site" evidence="7">
    <location>
        <position position="92"/>
    </location>
    <ligand>
        <name>(6S)-5-formyl-5,6,7,8-tetrahydrofolate</name>
        <dbReference type="ChEBI" id="CHEBI:57457"/>
    </ligand>
</feature>
<keyword evidence="3 7" id="KW-0547">Nucleotide-binding</keyword>
<feature type="binding site" evidence="7">
    <location>
        <position position="236"/>
    </location>
    <ligand>
        <name>K(+)</name>
        <dbReference type="ChEBI" id="CHEBI:29103"/>
    </ligand>
</feature>
<evidence type="ECO:0000313" key="10">
    <source>
        <dbReference type="Proteomes" id="UP000198824"/>
    </source>
</evidence>
<dbReference type="CDD" id="cd14858">
    <property type="entry name" value="TrmE_N"/>
    <property type="match status" value="1"/>
</dbReference>
<evidence type="ECO:0000256" key="3">
    <source>
        <dbReference type="ARBA" id="ARBA00022741"/>
    </source>
</evidence>
<dbReference type="NCBIfam" id="NF003661">
    <property type="entry name" value="PRK05291.1-3"/>
    <property type="match status" value="1"/>
</dbReference>
<keyword evidence="2 7" id="KW-0819">tRNA processing</keyword>
<feature type="binding site" evidence="7">
    <location>
        <position position="36"/>
    </location>
    <ligand>
        <name>(6S)-5-formyl-5,6,7,8-tetrahydrofolate</name>
        <dbReference type="ChEBI" id="CHEBI:57457"/>
    </ligand>
</feature>
<feature type="binding site" evidence="7">
    <location>
        <position position="440"/>
    </location>
    <ligand>
        <name>(6S)-5-formyl-5,6,7,8-tetrahydrofolate</name>
        <dbReference type="ChEBI" id="CHEBI:57457"/>
    </ligand>
</feature>
<name>A0A1I6LNB7_9SPHN</name>
<dbReference type="GO" id="GO:0003924">
    <property type="term" value="F:GTPase activity"/>
    <property type="evidence" value="ECO:0007669"/>
    <property type="project" value="UniProtKB-UniRule"/>
</dbReference>
<dbReference type="Pfam" id="PF12631">
    <property type="entry name" value="MnmE_helical"/>
    <property type="match status" value="1"/>
</dbReference>
<feature type="binding site" evidence="7">
    <location>
        <begin position="236"/>
        <end position="241"/>
    </location>
    <ligand>
        <name>GTP</name>
        <dbReference type="ChEBI" id="CHEBI:37565"/>
    </ligand>
</feature>
<dbReference type="GO" id="GO:0002098">
    <property type="term" value="P:tRNA wobble uridine modification"/>
    <property type="evidence" value="ECO:0007669"/>
    <property type="project" value="TreeGrafter"/>
</dbReference>
<dbReference type="PROSITE" id="PS51709">
    <property type="entry name" value="G_TRME"/>
    <property type="match status" value="1"/>
</dbReference>
<evidence type="ECO:0000256" key="4">
    <source>
        <dbReference type="ARBA" id="ARBA00022801"/>
    </source>
</evidence>
<dbReference type="FunFam" id="3.30.1360.120:FF:000007">
    <property type="entry name" value="tRNA modification GTPase GTPBP3, mitochondrial"/>
    <property type="match status" value="1"/>
</dbReference>
<dbReference type="Gene3D" id="3.30.1360.120">
    <property type="entry name" value="Probable tRNA modification gtpase trme, domain 1"/>
    <property type="match status" value="1"/>
</dbReference>
<comment type="function">
    <text evidence="7">Exhibits a very high intrinsic GTPase hydrolysis rate. Involved in the addition of a carboxymethylaminomethyl (cmnm) group at the wobble position (U34) of certain tRNAs, forming tRNA-cmnm(5)s(2)U34.</text>
</comment>
<dbReference type="SUPFAM" id="SSF116878">
    <property type="entry name" value="TrmE connector domain"/>
    <property type="match status" value="1"/>
</dbReference>
<dbReference type="Pfam" id="PF01926">
    <property type="entry name" value="MMR_HSR1"/>
    <property type="match status" value="1"/>
</dbReference>
<comment type="subunit">
    <text evidence="7">Homodimer. Heterotetramer of two MnmE and two MnmG subunits.</text>
</comment>
<dbReference type="InterPro" id="IPR027266">
    <property type="entry name" value="TrmE/GcvT-like"/>
</dbReference>
<organism evidence="9 10">
    <name type="scientific">Sphingomonas jatrophae</name>
    <dbReference type="NCBI Taxonomy" id="1166337"/>
    <lineage>
        <taxon>Bacteria</taxon>
        <taxon>Pseudomonadati</taxon>
        <taxon>Pseudomonadota</taxon>
        <taxon>Alphaproteobacteria</taxon>
        <taxon>Sphingomonadales</taxon>
        <taxon>Sphingomonadaceae</taxon>
        <taxon>Sphingomonas</taxon>
    </lineage>
</organism>
<dbReference type="Gene3D" id="3.40.50.300">
    <property type="entry name" value="P-loop containing nucleotide triphosphate hydrolases"/>
    <property type="match status" value="1"/>
</dbReference>
<feature type="binding site" evidence="7">
    <location>
        <position position="260"/>
    </location>
    <ligand>
        <name>K(+)</name>
        <dbReference type="ChEBI" id="CHEBI:29103"/>
    </ligand>
</feature>
<dbReference type="InterPro" id="IPR006073">
    <property type="entry name" value="GTP-bd"/>
</dbReference>
<dbReference type="NCBIfam" id="TIGR00231">
    <property type="entry name" value="small_GTP"/>
    <property type="match status" value="1"/>
</dbReference>
<dbReference type="SUPFAM" id="SSF103025">
    <property type="entry name" value="Folate-binding domain"/>
    <property type="match status" value="1"/>
</dbReference>
<keyword evidence="7" id="KW-0963">Cytoplasm</keyword>
<proteinExistence type="inferred from homology"/>
<keyword evidence="5 7" id="KW-0630">Potassium</keyword>
<dbReference type="EC" id="3.6.-.-" evidence="7"/>
<keyword evidence="7" id="KW-0460">Magnesium</keyword>
<evidence type="ECO:0000256" key="5">
    <source>
        <dbReference type="ARBA" id="ARBA00022958"/>
    </source>
</evidence>
<feature type="domain" description="TrmE-type G" evidence="8">
    <location>
        <begin position="226"/>
        <end position="366"/>
    </location>
</feature>
<gene>
    <name evidence="7" type="primary">mnmE</name>
    <name evidence="7" type="synonym">trmE</name>
    <name evidence="9" type="ORF">SAMN05192580_3030</name>
</gene>
<keyword evidence="4 7" id="KW-0378">Hydrolase</keyword>
<reference evidence="9 10" key="1">
    <citation type="submission" date="2016-10" db="EMBL/GenBank/DDBJ databases">
        <authorList>
            <person name="de Groot N.N."/>
        </authorList>
    </citation>
    <scope>NUCLEOTIDE SEQUENCE [LARGE SCALE GENOMIC DNA]</scope>
    <source>
        <strain evidence="9 10">S5-249</strain>
    </source>
</reference>
<feature type="binding site" evidence="7">
    <location>
        <begin position="255"/>
        <end position="261"/>
    </location>
    <ligand>
        <name>GTP</name>
        <dbReference type="ChEBI" id="CHEBI:37565"/>
    </ligand>
</feature>
<protein>
    <recommendedName>
        <fullName evidence="7">tRNA modification GTPase MnmE</fullName>
        <ecNumber evidence="7">3.6.-.-</ecNumber>
    </recommendedName>
</protein>
<dbReference type="HAMAP" id="MF_00379">
    <property type="entry name" value="GTPase_MnmE"/>
    <property type="match status" value="1"/>
</dbReference>